<proteinExistence type="predicted"/>
<evidence type="ECO:0000313" key="5">
    <source>
        <dbReference type="EMBL" id="KAJ8368971.1"/>
    </source>
</evidence>
<evidence type="ECO:0000313" key="6">
    <source>
        <dbReference type="Proteomes" id="UP001152622"/>
    </source>
</evidence>
<dbReference type="Pfam" id="PF00059">
    <property type="entry name" value="Lectin_C"/>
    <property type="match status" value="1"/>
</dbReference>
<dbReference type="AlphaFoldDB" id="A0A9Q1J6C6"/>
<dbReference type="InterPro" id="IPR018378">
    <property type="entry name" value="C-type_lectin_CS"/>
</dbReference>
<dbReference type="InterPro" id="IPR016187">
    <property type="entry name" value="CTDL_fold"/>
</dbReference>
<dbReference type="EMBL" id="JAINUF010000003">
    <property type="protein sequence ID" value="KAJ8368971.1"/>
    <property type="molecule type" value="Genomic_DNA"/>
</dbReference>
<dbReference type="Proteomes" id="UP001152622">
    <property type="component" value="Chromosome 3"/>
</dbReference>
<keyword evidence="6" id="KW-1185">Reference proteome</keyword>
<reference evidence="5" key="1">
    <citation type="journal article" date="2023" name="Science">
        <title>Genome structures resolve the early diversification of teleost fishes.</title>
        <authorList>
            <person name="Parey E."/>
            <person name="Louis A."/>
            <person name="Montfort J."/>
            <person name="Bouchez O."/>
            <person name="Roques C."/>
            <person name="Iampietro C."/>
            <person name="Lluch J."/>
            <person name="Castinel A."/>
            <person name="Donnadieu C."/>
            <person name="Desvignes T."/>
            <person name="Floi Bucao C."/>
            <person name="Jouanno E."/>
            <person name="Wen M."/>
            <person name="Mejri S."/>
            <person name="Dirks R."/>
            <person name="Jansen H."/>
            <person name="Henkel C."/>
            <person name="Chen W.J."/>
            <person name="Zahm M."/>
            <person name="Cabau C."/>
            <person name="Klopp C."/>
            <person name="Thompson A.W."/>
            <person name="Robinson-Rechavi M."/>
            <person name="Braasch I."/>
            <person name="Lecointre G."/>
            <person name="Bobe J."/>
            <person name="Postlethwait J.H."/>
            <person name="Berthelot C."/>
            <person name="Roest Crollius H."/>
            <person name="Guiguen Y."/>
        </authorList>
    </citation>
    <scope>NUCLEOTIDE SEQUENCE</scope>
    <source>
        <strain evidence="5">WJC10195</strain>
    </source>
</reference>
<feature type="transmembrane region" description="Helical" evidence="3">
    <location>
        <begin position="45"/>
        <end position="69"/>
    </location>
</feature>
<dbReference type="PANTHER" id="PTHR46746">
    <property type="entry name" value="KILLER CELL LECTIN-LIKE RECEPTOR SUBFAMILY F MEMBER 2"/>
    <property type="match status" value="1"/>
</dbReference>
<keyword evidence="3" id="KW-0812">Transmembrane</keyword>
<keyword evidence="3" id="KW-0472">Membrane</keyword>
<dbReference type="InterPro" id="IPR051379">
    <property type="entry name" value="C-type_Lectin_Receptor_IMM"/>
</dbReference>
<dbReference type="OrthoDB" id="2142683at2759"/>
<evidence type="ECO:0000256" key="2">
    <source>
        <dbReference type="ARBA" id="ARBA00023157"/>
    </source>
</evidence>
<evidence type="ECO:0000256" key="1">
    <source>
        <dbReference type="ARBA" id="ARBA00022734"/>
    </source>
</evidence>
<dbReference type="PANTHER" id="PTHR46746:SF9">
    <property type="entry name" value="CD209 ANTIGEN-LIKE PROTEIN C-LIKE"/>
    <property type="match status" value="1"/>
</dbReference>
<name>A0A9Q1J6C6_SYNKA</name>
<dbReference type="PROSITE" id="PS50041">
    <property type="entry name" value="C_TYPE_LECTIN_2"/>
    <property type="match status" value="1"/>
</dbReference>
<dbReference type="SUPFAM" id="SSF56436">
    <property type="entry name" value="C-type lectin-like"/>
    <property type="match status" value="1"/>
</dbReference>
<accession>A0A9Q1J6C6</accession>
<organism evidence="5 6">
    <name type="scientific">Synaphobranchus kaupii</name>
    <name type="common">Kaup's arrowtooth eel</name>
    <dbReference type="NCBI Taxonomy" id="118154"/>
    <lineage>
        <taxon>Eukaryota</taxon>
        <taxon>Metazoa</taxon>
        <taxon>Chordata</taxon>
        <taxon>Craniata</taxon>
        <taxon>Vertebrata</taxon>
        <taxon>Euteleostomi</taxon>
        <taxon>Actinopterygii</taxon>
        <taxon>Neopterygii</taxon>
        <taxon>Teleostei</taxon>
        <taxon>Anguilliformes</taxon>
        <taxon>Synaphobranchidae</taxon>
        <taxon>Synaphobranchus</taxon>
    </lineage>
</organism>
<dbReference type="InterPro" id="IPR016186">
    <property type="entry name" value="C-type_lectin-like/link_sf"/>
</dbReference>
<gene>
    <name evidence="5" type="ORF">SKAU_G00089990</name>
</gene>
<dbReference type="CDD" id="cd03590">
    <property type="entry name" value="CLECT_DC-SIGN_like"/>
    <property type="match status" value="1"/>
</dbReference>
<sequence length="274" mass="31244">MSASISNPACATPEQCIYSTVSHISGNSEAPRSEKSGQSSHPYRLAAVCLGLLCALLLAATLVLGVLYLRGPKYVSQECSEMDRELEELRANYSRSIEVERQKNNMAFIAMLEERYSYLDQYCPLISKKRACKPCPQGWEQFCSKCYYFSTERKSWIDSHSDCLKRGADLVIIESEEEQVFISNHTRDYNWIGLSDMETEGTWLWVDNTLLHKGFWGSREPDNHNVTENKTHDKGEDADCVVMVPDENRWNDARCFSKCKFVCETDALVLNNLS</sequence>
<protein>
    <recommendedName>
        <fullName evidence="4">C-type lectin domain-containing protein</fullName>
    </recommendedName>
</protein>
<comment type="caution">
    <text evidence="5">The sequence shown here is derived from an EMBL/GenBank/DDBJ whole genome shotgun (WGS) entry which is preliminary data.</text>
</comment>
<keyword evidence="1" id="KW-0430">Lectin</keyword>
<keyword evidence="2" id="KW-1015">Disulfide bond</keyword>
<dbReference type="Gene3D" id="3.10.100.10">
    <property type="entry name" value="Mannose-Binding Protein A, subunit A"/>
    <property type="match status" value="1"/>
</dbReference>
<dbReference type="GO" id="GO:0030246">
    <property type="term" value="F:carbohydrate binding"/>
    <property type="evidence" value="ECO:0007669"/>
    <property type="project" value="UniProtKB-KW"/>
</dbReference>
<keyword evidence="3" id="KW-1133">Transmembrane helix</keyword>
<dbReference type="InterPro" id="IPR033989">
    <property type="entry name" value="CD209-like_CTLD"/>
</dbReference>
<dbReference type="InterPro" id="IPR001304">
    <property type="entry name" value="C-type_lectin-like"/>
</dbReference>
<feature type="domain" description="C-type lectin" evidence="4">
    <location>
        <begin position="142"/>
        <end position="264"/>
    </location>
</feature>
<evidence type="ECO:0000256" key="3">
    <source>
        <dbReference type="SAM" id="Phobius"/>
    </source>
</evidence>
<dbReference type="SMART" id="SM00034">
    <property type="entry name" value="CLECT"/>
    <property type="match status" value="1"/>
</dbReference>
<dbReference type="PROSITE" id="PS00615">
    <property type="entry name" value="C_TYPE_LECTIN_1"/>
    <property type="match status" value="1"/>
</dbReference>
<evidence type="ECO:0000259" key="4">
    <source>
        <dbReference type="PROSITE" id="PS50041"/>
    </source>
</evidence>